<dbReference type="InterPro" id="IPR056835">
    <property type="entry name" value="ARM_TT21_5th"/>
</dbReference>
<accession>A2E0W4</accession>
<dbReference type="Pfam" id="PF25062">
    <property type="entry name" value="ARM_TT21_N"/>
    <property type="match status" value="1"/>
</dbReference>
<dbReference type="SMR" id="A2E0W4"/>
<dbReference type="OrthoDB" id="10259630at2759"/>
<dbReference type="SUPFAM" id="SSF48452">
    <property type="entry name" value="TPR-like"/>
    <property type="match status" value="4"/>
</dbReference>
<reference evidence="5" key="1">
    <citation type="submission" date="2006-10" db="EMBL/GenBank/DDBJ databases">
        <authorList>
            <person name="Amadeo P."/>
            <person name="Zhao Q."/>
            <person name="Wortman J."/>
            <person name="Fraser-Liggett C."/>
            <person name="Carlton J."/>
        </authorList>
    </citation>
    <scope>NUCLEOTIDE SEQUENCE</scope>
    <source>
        <strain evidence="5">G3</strain>
    </source>
</reference>
<proteinExistence type="inferred from homology"/>
<dbReference type="InParanoid" id="A2E0W4"/>
<dbReference type="Pfam" id="PF13181">
    <property type="entry name" value="TPR_8"/>
    <property type="match status" value="1"/>
</dbReference>
<dbReference type="GO" id="GO:0005929">
    <property type="term" value="C:cilium"/>
    <property type="evidence" value="ECO:0007669"/>
    <property type="project" value="GOC"/>
</dbReference>
<evidence type="ECO:0000259" key="4">
    <source>
        <dbReference type="Pfam" id="PF25064"/>
    </source>
</evidence>
<dbReference type="STRING" id="5722.A2E0W4"/>
<comment type="similarity">
    <text evidence="1">Belongs to the TTC21 family.</text>
</comment>
<protein>
    <submittedName>
        <fullName evidence="5">TPR Domain containing protein</fullName>
    </submittedName>
</protein>
<dbReference type="InterPro" id="IPR011990">
    <property type="entry name" value="TPR-like_helical_dom_sf"/>
</dbReference>
<evidence type="ECO:0000259" key="3">
    <source>
        <dbReference type="Pfam" id="PF25063"/>
    </source>
</evidence>
<dbReference type="InterPro" id="IPR056833">
    <property type="entry name" value="ARM_TT21_N"/>
</dbReference>
<evidence type="ECO:0000313" key="5">
    <source>
        <dbReference type="EMBL" id="EAY13719.1"/>
    </source>
</evidence>
<evidence type="ECO:0000259" key="2">
    <source>
        <dbReference type="Pfam" id="PF25062"/>
    </source>
</evidence>
<dbReference type="InterPro" id="IPR040364">
    <property type="entry name" value="TTC21A/TTC21B"/>
</dbReference>
<dbReference type="KEGG" id="tva:4771699"/>
<evidence type="ECO:0000256" key="1">
    <source>
        <dbReference type="ARBA" id="ARBA00010935"/>
    </source>
</evidence>
<dbReference type="Gene3D" id="1.25.40.10">
    <property type="entry name" value="Tetratricopeptide repeat domain"/>
    <property type="match status" value="6"/>
</dbReference>
<dbReference type="VEuPathDB" id="TrichDB:TVAG_371930"/>
<dbReference type="Pfam" id="PF25063">
    <property type="entry name" value="ARM_TT21_C"/>
    <property type="match status" value="1"/>
</dbReference>
<dbReference type="Pfam" id="PF13432">
    <property type="entry name" value="TPR_16"/>
    <property type="match status" value="1"/>
</dbReference>
<dbReference type="InterPro" id="IPR056834">
    <property type="entry name" value="ARM_TT21_C"/>
</dbReference>
<dbReference type="SMART" id="SM00028">
    <property type="entry name" value="TPR"/>
    <property type="match status" value="8"/>
</dbReference>
<dbReference type="FunFam" id="1.25.40.10:FF:003688">
    <property type="entry name" value="TPR Domain containing protein"/>
    <property type="match status" value="1"/>
</dbReference>
<dbReference type="RefSeq" id="XP_001325942.1">
    <property type="nucleotide sequence ID" value="XM_001325907.1"/>
</dbReference>
<reference evidence="5" key="2">
    <citation type="journal article" date="2007" name="Science">
        <title>Draft genome sequence of the sexually transmitted pathogen Trichomonas vaginalis.</title>
        <authorList>
            <person name="Carlton J.M."/>
            <person name="Hirt R.P."/>
            <person name="Silva J.C."/>
            <person name="Delcher A.L."/>
            <person name="Schatz M."/>
            <person name="Zhao Q."/>
            <person name="Wortman J.R."/>
            <person name="Bidwell S.L."/>
            <person name="Alsmark U.C.M."/>
            <person name="Besteiro S."/>
            <person name="Sicheritz-Ponten T."/>
            <person name="Noel C.J."/>
            <person name="Dacks J.B."/>
            <person name="Foster P.G."/>
            <person name="Simillion C."/>
            <person name="Van de Peer Y."/>
            <person name="Miranda-Saavedra D."/>
            <person name="Barton G.J."/>
            <person name="Westrop G.D."/>
            <person name="Mueller S."/>
            <person name="Dessi D."/>
            <person name="Fiori P.L."/>
            <person name="Ren Q."/>
            <person name="Paulsen I."/>
            <person name="Zhang H."/>
            <person name="Bastida-Corcuera F.D."/>
            <person name="Simoes-Barbosa A."/>
            <person name="Brown M.T."/>
            <person name="Hayes R.D."/>
            <person name="Mukherjee M."/>
            <person name="Okumura C.Y."/>
            <person name="Schneider R."/>
            <person name="Smith A.J."/>
            <person name="Vanacova S."/>
            <person name="Villalvazo M."/>
            <person name="Haas B.J."/>
            <person name="Pertea M."/>
            <person name="Feldblyum T.V."/>
            <person name="Utterback T.R."/>
            <person name="Shu C.L."/>
            <person name="Osoegawa K."/>
            <person name="de Jong P.J."/>
            <person name="Hrdy I."/>
            <person name="Horvathova L."/>
            <person name="Zubacova Z."/>
            <person name="Dolezal P."/>
            <person name="Malik S.B."/>
            <person name="Logsdon J.M. Jr."/>
            <person name="Henze K."/>
            <person name="Gupta A."/>
            <person name="Wang C.C."/>
            <person name="Dunne R.L."/>
            <person name="Upcroft J.A."/>
            <person name="Upcroft P."/>
            <person name="White O."/>
            <person name="Salzberg S.L."/>
            <person name="Tang P."/>
            <person name="Chiu C.-H."/>
            <person name="Lee Y.-S."/>
            <person name="Embley T.M."/>
            <person name="Coombs G.H."/>
            <person name="Mottram J.C."/>
            <person name="Tachezy J."/>
            <person name="Fraser-Liggett C.M."/>
            <person name="Johnson P.J."/>
        </authorList>
    </citation>
    <scope>NUCLEOTIDE SEQUENCE [LARGE SCALE GENOMIC DNA]</scope>
    <source>
        <strain evidence="5">G3</strain>
    </source>
</reference>
<keyword evidence="6" id="KW-1185">Reference proteome</keyword>
<feature type="domain" description="Tetratricopeptide repeat protein 21A/21B N-terminal ARM repeat" evidence="2">
    <location>
        <begin position="9"/>
        <end position="224"/>
    </location>
</feature>
<sequence>MQSCFQERVLYFWRHEMYGHARILCEKGIQEKSNNLILFLWHGLSLAKLGMFKESLEEIEHLKVRKDLILVYKTSLYFLEWVKDPEENEKLDKLRQEIFENVTDKNNFSTAHSAQIAWLFGDIKLARQIIRTITPTPFSRSISAWITYSEGKIQEAYNDFCDQLNDPLRAYDVIPLYGKATCLAALGKNAEAFQVQSQILSKYNFPEIACERSRIHQILNNWDLSLNILSEVQDQLISKFEYHYVEVLSLILGKGDYVSAETATQNLLEVCGTVEGKNWKLLQNVALCLSTLHSQRFPFIDKIIQIAKIAAENPYADSMSLAILGYCQYLSRNYVISIPSLQKAIEKSPMNQFAADCLVAVMTEIGRYGEAQDQLDMMGIAGPMTLEEAVLQTKLIRVTKHVTENIELILDLIEKRIDNNNISKHLFGDQLSIISDTEKPLQRLTSLRIDTITDALDELIFYNNSIANTISDENTTRLMTIFMKLDKPAPVFQPIRLLRGLLLMRVGKVDEAVSVFQKILLGQWVYRLPFVMLYIASLLYENEEYEEAKGYLYEAIAADPTLTNSLDYLLTNLRLNGSKENPYLELKEASEFFNKETRSVTQYMDFFKICFDFGEFNLPGSMIKKANACSQTKYEKAMLISAQSIILGSKSMFSRAEQLISKLKPHKRLADLGYTSEAFINLKFHNDRKAYIQTYQDLNTNFPSRRHQEMLGDAYNKINDYDKAAKAYTTAFDTKMPDVGILKKLVTVLVNAHKFDEAASILMQSASFLRGNIAVPLYLIKILITLKRYQEAQSCINSTVKLVVQNQVATNARVLEQRGIVCMKLNQSEEAENCFKQALEKYESILLKEGTNKYAVSLKMSASNVCVMLGENIEKINRDRALSFYQKALTIDDSNHDAVAHLFNLYKVRFDQQRCLAVCYEYLEKYPKNETVVLLMSSAESRDYAKAIKYIEGLIEERPRYYKTFVRLVEVCARAGVLSIAKQRIDKYPDDNSPGMSFVRGLYYMYISQAQESIKYFERAMQSNHWCLAAQLMLFSVYSNPDKKFLWLETTPLAEESSLESASKILSKMNISDNERQLYHAQLLAATNIYLNVKSALQIVQDVLSKERTNIMALTAAARYNMRLGLVDEAEKYISSVLAGVPFHETAPYFEESYLMRATLAKNSPNPKSAHQFIFLALDLNKSCQKAWEMSGNVYFQNKMYADAVTALLRVWELSGQTDIEAGYNLAYSAMRTSKPELALEISRKILDINPVFRDVKTAIIQPAYRLLYK</sequence>
<dbReference type="GO" id="GO:0035721">
    <property type="term" value="P:intraciliary retrograde transport"/>
    <property type="evidence" value="ECO:0000318"/>
    <property type="project" value="GO_Central"/>
</dbReference>
<gene>
    <name evidence="5" type="ORF">TVAG_371930</name>
</gene>
<feature type="domain" description="Tetratricopeptide repeat protein 21A/21B C-terminal ARM" evidence="3">
    <location>
        <begin position="1064"/>
        <end position="1264"/>
    </location>
</feature>
<dbReference type="AlphaFoldDB" id="A2E0W4"/>
<dbReference type="EMBL" id="DS113281">
    <property type="protein sequence ID" value="EAY13719.1"/>
    <property type="molecule type" value="Genomic_DNA"/>
</dbReference>
<feature type="domain" description="Tetratricopeptide repeat protein 21A/21B fifth ARM repeats" evidence="4">
    <location>
        <begin position="941"/>
        <end position="1033"/>
    </location>
</feature>
<dbReference type="GO" id="GO:0061512">
    <property type="term" value="P:protein localization to cilium"/>
    <property type="evidence" value="ECO:0000318"/>
    <property type="project" value="GO_Central"/>
</dbReference>
<dbReference type="PANTHER" id="PTHR14699">
    <property type="entry name" value="STI2 PROTEIN-RELATED"/>
    <property type="match status" value="1"/>
</dbReference>
<evidence type="ECO:0000313" key="6">
    <source>
        <dbReference type="Proteomes" id="UP000001542"/>
    </source>
</evidence>
<dbReference type="Pfam" id="PF25064">
    <property type="entry name" value="ARM_TT21_5th"/>
    <property type="match status" value="1"/>
</dbReference>
<dbReference type="PANTHER" id="PTHR14699:SF0">
    <property type="entry name" value="TETRATRICOPEPTIDE REPEAT PROTEIN 21 HOMOLOG"/>
    <property type="match status" value="1"/>
</dbReference>
<dbReference type="eggNOG" id="ENOG502QQAB">
    <property type="taxonomic scope" value="Eukaryota"/>
</dbReference>
<dbReference type="Proteomes" id="UP000001542">
    <property type="component" value="Unassembled WGS sequence"/>
</dbReference>
<dbReference type="VEuPathDB" id="TrichDB:TVAGG3_0326190"/>
<dbReference type="GO" id="GO:0030991">
    <property type="term" value="C:intraciliary transport particle A"/>
    <property type="evidence" value="ECO:0000318"/>
    <property type="project" value="GO_Central"/>
</dbReference>
<organism evidence="5 6">
    <name type="scientific">Trichomonas vaginalis (strain ATCC PRA-98 / G3)</name>
    <dbReference type="NCBI Taxonomy" id="412133"/>
    <lineage>
        <taxon>Eukaryota</taxon>
        <taxon>Metamonada</taxon>
        <taxon>Parabasalia</taxon>
        <taxon>Trichomonadida</taxon>
        <taxon>Trichomonadidae</taxon>
        <taxon>Trichomonas</taxon>
    </lineage>
</organism>
<name>A2E0W4_TRIV3</name>
<dbReference type="InterPro" id="IPR019734">
    <property type="entry name" value="TPR_rpt"/>
</dbReference>